<organism evidence="2 3">
    <name type="scientific">Asparagus officinalis</name>
    <name type="common">Garden asparagus</name>
    <dbReference type="NCBI Taxonomy" id="4686"/>
    <lineage>
        <taxon>Eukaryota</taxon>
        <taxon>Viridiplantae</taxon>
        <taxon>Streptophyta</taxon>
        <taxon>Embryophyta</taxon>
        <taxon>Tracheophyta</taxon>
        <taxon>Spermatophyta</taxon>
        <taxon>Magnoliopsida</taxon>
        <taxon>Liliopsida</taxon>
        <taxon>Asparagales</taxon>
        <taxon>Asparagaceae</taxon>
        <taxon>Asparagoideae</taxon>
        <taxon>Asparagus</taxon>
    </lineage>
</organism>
<reference evidence="3" key="1">
    <citation type="journal article" date="2017" name="Nat. Commun.">
        <title>The asparagus genome sheds light on the origin and evolution of a young Y chromosome.</title>
        <authorList>
            <person name="Harkess A."/>
            <person name="Zhou J."/>
            <person name="Xu C."/>
            <person name="Bowers J.E."/>
            <person name="Van der Hulst R."/>
            <person name="Ayyampalayam S."/>
            <person name="Mercati F."/>
            <person name="Riccardi P."/>
            <person name="McKain M.R."/>
            <person name="Kakrana A."/>
            <person name="Tang H."/>
            <person name="Ray J."/>
            <person name="Groenendijk J."/>
            <person name="Arikit S."/>
            <person name="Mathioni S.M."/>
            <person name="Nakano M."/>
            <person name="Shan H."/>
            <person name="Telgmann-Rauber A."/>
            <person name="Kanno A."/>
            <person name="Yue Z."/>
            <person name="Chen H."/>
            <person name="Li W."/>
            <person name="Chen Y."/>
            <person name="Xu X."/>
            <person name="Zhang Y."/>
            <person name="Luo S."/>
            <person name="Chen H."/>
            <person name="Gao J."/>
            <person name="Mao Z."/>
            <person name="Pires J.C."/>
            <person name="Luo M."/>
            <person name="Kudrna D."/>
            <person name="Wing R.A."/>
            <person name="Meyers B.C."/>
            <person name="Yi K."/>
            <person name="Kong H."/>
            <person name="Lavrijsen P."/>
            <person name="Sunseri F."/>
            <person name="Falavigna A."/>
            <person name="Ye Y."/>
            <person name="Leebens-Mack J.H."/>
            <person name="Chen G."/>
        </authorList>
    </citation>
    <scope>NUCLEOTIDE SEQUENCE [LARGE SCALE GENOMIC DNA]</scope>
    <source>
        <strain evidence="3">cv. DH0086</strain>
    </source>
</reference>
<dbReference type="Gramene" id="ONK65868">
    <property type="protein sequence ID" value="ONK65868"/>
    <property type="gene ID" value="A4U43_C06F1800"/>
</dbReference>
<sequence length="172" mass="20008">MGNCLKPERHWADDEPWDSEEEFAKARRSRGKMTKSQETEPSEAPSTRIKITITKKELRSLATQDLSIMEPERSWADDEDWNSDEHFESMNFVGDEKATRRTTIKMSKKQWEELLHQIGQQRFSINEMLLASCDNNARTTTKACGNNRSSRVCGRPWRPRLESISEMGIEEL</sequence>
<feature type="compositionally biased region" description="Basic and acidic residues" evidence="1">
    <location>
        <begin position="1"/>
        <end position="13"/>
    </location>
</feature>
<evidence type="ECO:0000256" key="1">
    <source>
        <dbReference type="SAM" id="MobiDB-lite"/>
    </source>
</evidence>
<accession>A0A5P1EIS8</accession>
<dbReference type="AlphaFoldDB" id="A0A5P1EIS8"/>
<evidence type="ECO:0000313" key="2">
    <source>
        <dbReference type="EMBL" id="ONK65868.1"/>
    </source>
</evidence>
<protein>
    <submittedName>
        <fullName evidence="2">Uncharacterized protein</fullName>
    </submittedName>
</protein>
<evidence type="ECO:0000313" key="3">
    <source>
        <dbReference type="Proteomes" id="UP000243459"/>
    </source>
</evidence>
<dbReference type="PANTHER" id="PTHR33647">
    <property type="entry name" value="OS01G0793900 PROTEIN"/>
    <property type="match status" value="1"/>
</dbReference>
<name>A0A5P1EIS8_ASPOF</name>
<dbReference type="Proteomes" id="UP000243459">
    <property type="component" value="Chromosome 6"/>
</dbReference>
<dbReference type="PANTHER" id="PTHR33647:SF5">
    <property type="entry name" value="OS01G0793900 PROTEIN"/>
    <property type="match status" value="1"/>
</dbReference>
<proteinExistence type="predicted"/>
<gene>
    <name evidence="2" type="ORF">A4U43_C06F1800</name>
</gene>
<feature type="region of interest" description="Disordered" evidence="1">
    <location>
        <begin position="1"/>
        <end position="49"/>
    </location>
</feature>
<keyword evidence="3" id="KW-1185">Reference proteome</keyword>
<dbReference type="EMBL" id="CM007386">
    <property type="protein sequence ID" value="ONK65868.1"/>
    <property type="molecule type" value="Genomic_DNA"/>
</dbReference>